<proteinExistence type="predicted"/>
<dbReference type="EMBL" id="CP011454">
    <property type="protein sequence ID" value="AMW06796.1"/>
    <property type="molecule type" value="Genomic_DNA"/>
</dbReference>
<evidence type="ECO:0000259" key="2">
    <source>
        <dbReference type="Pfam" id="PF07626"/>
    </source>
</evidence>
<dbReference type="InterPro" id="IPR013039">
    <property type="entry name" value="DUF1588"/>
</dbReference>
<dbReference type="InterPro" id="IPR013042">
    <property type="entry name" value="DUF1592"/>
</dbReference>
<evidence type="ECO:0000313" key="7">
    <source>
        <dbReference type="Proteomes" id="UP000076404"/>
    </source>
</evidence>
<dbReference type="Pfam" id="PF07637">
    <property type="entry name" value="PSD5"/>
    <property type="match status" value="1"/>
</dbReference>
<reference evidence="6 7" key="2">
    <citation type="journal article" date="2016" name="Environ. Microbiol. Rep.">
        <title>Metagenomic evidence for the presence of phototrophic Gemmatimonadetes bacteria in diverse environments.</title>
        <authorList>
            <person name="Zeng Y."/>
            <person name="Baumbach J."/>
            <person name="Barbosa E.G."/>
            <person name="Azevedo V."/>
            <person name="Zhang C."/>
            <person name="Koblizek M."/>
        </authorList>
    </citation>
    <scope>NUCLEOTIDE SEQUENCE [LARGE SCALE GENOMIC DNA]</scope>
    <source>
        <strain evidence="6 7">AP64</strain>
    </source>
</reference>
<dbReference type="InterPro" id="IPR013043">
    <property type="entry name" value="DUF1595"/>
</dbReference>
<feature type="domain" description="DUF1592" evidence="4">
    <location>
        <begin position="448"/>
        <end position="573"/>
    </location>
</feature>
<organism evidence="6 7">
    <name type="scientific">Gemmatimonas phototrophica</name>
    <dbReference type="NCBI Taxonomy" id="1379270"/>
    <lineage>
        <taxon>Bacteria</taxon>
        <taxon>Pseudomonadati</taxon>
        <taxon>Gemmatimonadota</taxon>
        <taxon>Gemmatimonadia</taxon>
        <taxon>Gemmatimonadales</taxon>
        <taxon>Gemmatimonadaceae</taxon>
        <taxon>Gemmatimonas</taxon>
    </lineage>
</organism>
<dbReference type="Pfam" id="PF07624">
    <property type="entry name" value="PSD2"/>
    <property type="match status" value="1"/>
</dbReference>
<dbReference type="Pfam" id="PF07626">
    <property type="entry name" value="PSD3"/>
    <property type="match status" value="1"/>
</dbReference>
<name>A0A143BP40_9BACT</name>
<gene>
    <name evidence="6" type="ORF">GEMMAAP_11640</name>
</gene>
<accession>A0A143BP40</accession>
<evidence type="ECO:0000259" key="3">
    <source>
        <dbReference type="Pfam" id="PF07627"/>
    </source>
</evidence>
<feature type="domain" description="DUF1585" evidence="1">
    <location>
        <begin position="706"/>
        <end position="779"/>
    </location>
</feature>
<dbReference type="Proteomes" id="UP000076404">
    <property type="component" value="Chromosome"/>
</dbReference>
<dbReference type="AlphaFoldDB" id="A0A143BP40"/>
<dbReference type="InterPro" id="IPR011478">
    <property type="entry name" value="DUF1585"/>
</dbReference>
<feature type="domain" description="DUF1587" evidence="2">
    <location>
        <begin position="120"/>
        <end position="183"/>
    </location>
</feature>
<dbReference type="InterPro" id="IPR013036">
    <property type="entry name" value="DUF1587"/>
</dbReference>
<reference evidence="6 7" key="1">
    <citation type="journal article" date="2014" name="Proc. Natl. Acad. Sci. U.S.A.">
        <title>Functional type 2 photosynthetic reaction centers found in the rare bacterial phylum Gemmatimonadetes.</title>
        <authorList>
            <person name="Zeng Y."/>
            <person name="Feng F."/>
            <person name="Medova H."/>
            <person name="Dean J."/>
            <person name="Koblizek M."/>
        </authorList>
    </citation>
    <scope>NUCLEOTIDE SEQUENCE [LARGE SCALE GENOMIC DNA]</scope>
    <source>
        <strain evidence="6 7">AP64</strain>
    </source>
</reference>
<evidence type="ECO:0000313" key="6">
    <source>
        <dbReference type="EMBL" id="AMW06796.1"/>
    </source>
</evidence>
<keyword evidence="7" id="KW-1185">Reference proteome</keyword>
<sequence length="806" mass="88420">MRASTTRASRRAGHPVIKPATTTMTSAALGDVVKKTCAGCHSDQRKQGNLSLQQFNLATIGQVAPEVAEKMINKLRTGMMPPPGRAKPGGDTLQVLLETLERTMDARYAADPNPGVRTFQRLNRAEYERAIRDVLSLDIKSESWLPLDTKSANFDNIADVQMPSATLLDSYLDAASEISRLAVGDPKASVSTSTYKIARLASQLDQVEGAPMGTRGGSSVTHTFPADGEYVFTVTLHAIPTGQLFASTAPFDEKIEVSVNGERAAILEVDRGMSQSDPQGMEIKTKPIPIRAGPQRITATFLRTFEGPVNDNITPLGHSIADTQIGAQAGITVQAHIQNFAVTGPYNPTGVSDTPSRRRIFSCRPMSAAEARPCAERILNRIGAQAYRRPMQANDLKGLLAFYDEGAKEGGFELGIRTALEALLSSPHFIFRIEEIPTAAKGRVAVSGVDLASRLSFFLWGAPPDSQLVALGRNGRLNDTTVLVQQTKRMLADPRSEALATRFASQWLRLQDIELVHPDANQFPDFREQLAIDMRRETELFFYNLVRENRSMLDLFTANYTYVNEALANHYDIPGVVGTQFRRVNYPAGSPRSGIFGHGSMLTLTSVANRTSPVLRGKWVMEVLMGSPPPPPPPNVPDLEKTEGAKEGRLLTTRERMEIHRANATCKSCHQFIDPIGLALDNFDVMGRWRIRENGAPLDTRGDYYDGTKITSPAELQQAMLKRPVPLMRSFTQNLMAYALGRRVEWYDAPTVRRIEAAARPGNYKLNDFIVGVVKSDAFRMRKVIAQAAPSTASPSTSVPAAGRSR</sequence>
<evidence type="ECO:0000259" key="1">
    <source>
        <dbReference type="Pfam" id="PF07624"/>
    </source>
</evidence>
<evidence type="ECO:0000259" key="5">
    <source>
        <dbReference type="Pfam" id="PF07637"/>
    </source>
</evidence>
<feature type="domain" description="DUF1595" evidence="5">
    <location>
        <begin position="374"/>
        <end position="434"/>
    </location>
</feature>
<dbReference type="Pfam" id="PF07627">
    <property type="entry name" value="PSCyt3"/>
    <property type="match status" value="1"/>
</dbReference>
<dbReference type="Pfam" id="PF07631">
    <property type="entry name" value="PSD4"/>
    <property type="match status" value="1"/>
</dbReference>
<dbReference type="STRING" id="1379270.GEMMAAP_11640"/>
<feature type="domain" description="DUF1588" evidence="3">
    <location>
        <begin position="592"/>
        <end position="692"/>
    </location>
</feature>
<protein>
    <recommendedName>
        <fullName evidence="8">Cytochrome c domain-containing protein</fullName>
    </recommendedName>
</protein>
<dbReference type="eggNOG" id="COG0551">
    <property type="taxonomic scope" value="Bacteria"/>
</dbReference>
<evidence type="ECO:0000259" key="4">
    <source>
        <dbReference type="Pfam" id="PF07631"/>
    </source>
</evidence>
<dbReference type="KEGG" id="gph:GEMMAAP_11640"/>
<evidence type="ECO:0008006" key="8">
    <source>
        <dbReference type="Google" id="ProtNLM"/>
    </source>
</evidence>